<dbReference type="RefSeq" id="WP_075135841.1">
    <property type="nucleotide sequence ID" value="NZ_MSIF01000015.1"/>
</dbReference>
<feature type="transmembrane region" description="Helical" evidence="1">
    <location>
        <begin position="384"/>
        <end position="400"/>
    </location>
</feature>
<dbReference type="Pfam" id="PF20176">
    <property type="entry name" value="DUF6541"/>
    <property type="match status" value="1"/>
</dbReference>
<feature type="transmembrane region" description="Helical" evidence="1">
    <location>
        <begin position="327"/>
        <end position="347"/>
    </location>
</feature>
<feature type="transmembrane region" description="Helical" evidence="1">
    <location>
        <begin position="218"/>
        <end position="237"/>
    </location>
</feature>
<evidence type="ECO:0000313" key="2">
    <source>
        <dbReference type="EMBL" id="OLF07602.1"/>
    </source>
</evidence>
<dbReference type="InterPro" id="IPR046671">
    <property type="entry name" value="DUF6541"/>
</dbReference>
<keyword evidence="1" id="KW-0472">Membrane</keyword>
<dbReference type="EMBL" id="MSIF01000015">
    <property type="protein sequence ID" value="OLF07602.1"/>
    <property type="molecule type" value="Genomic_DNA"/>
</dbReference>
<feature type="transmembrane region" description="Helical" evidence="1">
    <location>
        <begin position="35"/>
        <end position="55"/>
    </location>
</feature>
<dbReference type="OrthoDB" id="3169698at2"/>
<keyword evidence="1" id="KW-0812">Transmembrane</keyword>
<name>A0A7Z1AVR4_9PSEU</name>
<dbReference type="Proteomes" id="UP000185696">
    <property type="component" value="Unassembled WGS sequence"/>
</dbReference>
<keyword evidence="3" id="KW-1185">Reference proteome</keyword>
<accession>A0A7Z1AVR4</accession>
<keyword evidence="1" id="KW-1133">Transmembrane helix</keyword>
<gene>
    <name evidence="2" type="ORF">BLA60_27200</name>
</gene>
<organism evidence="2 3">
    <name type="scientific">Actinophytocola xinjiangensis</name>
    <dbReference type="NCBI Taxonomy" id="485602"/>
    <lineage>
        <taxon>Bacteria</taxon>
        <taxon>Bacillati</taxon>
        <taxon>Actinomycetota</taxon>
        <taxon>Actinomycetes</taxon>
        <taxon>Pseudonocardiales</taxon>
        <taxon>Pseudonocardiaceae</taxon>
    </lineage>
</organism>
<feature type="transmembrane region" description="Helical" evidence="1">
    <location>
        <begin position="273"/>
        <end position="292"/>
    </location>
</feature>
<feature type="transmembrane region" description="Helical" evidence="1">
    <location>
        <begin position="61"/>
        <end position="82"/>
    </location>
</feature>
<feature type="transmembrane region" description="Helical" evidence="1">
    <location>
        <begin position="445"/>
        <end position="469"/>
    </location>
</feature>
<evidence type="ECO:0008006" key="4">
    <source>
        <dbReference type="Google" id="ProtNLM"/>
    </source>
</evidence>
<proteinExistence type="predicted"/>
<evidence type="ECO:0000313" key="3">
    <source>
        <dbReference type="Proteomes" id="UP000185696"/>
    </source>
</evidence>
<feature type="transmembrane region" description="Helical" evidence="1">
    <location>
        <begin position="407"/>
        <end position="425"/>
    </location>
</feature>
<comment type="caution">
    <text evidence="2">The sequence shown here is derived from an EMBL/GenBank/DDBJ whole genome shotgun (WGS) entry which is preliminary data.</text>
</comment>
<protein>
    <recommendedName>
        <fullName evidence="4">4-amino-4-deoxy-L-arabinose transferase-like glycosyltransferase</fullName>
    </recommendedName>
</protein>
<feature type="transmembrane region" description="Helical" evidence="1">
    <location>
        <begin position="189"/>
        <end position="211"/>
    </location>
</feature>
<sequence>MNWLDAVPIALVTIAWLLLPGLAVSYAIGLRGIAAFGLAPITSIAIIASTAVVAEKLGIDWSVWIALVASAATVAVAGAVAFPLRRRALFTADPDPRRLSLAALAGWVPGLVLGAITIGGAVSSPDALSQTYDALFHYNALAYIADSHQASSLTLSTLGNPEVPPAFYPAGWHDVASLVMMTTGTSIPVAANLVTFVGAIVVWPLACLLLVRQLFGRNLAALAVTGVVSVGFTAFPWDLLGFGVLWPNLLGMSFAPAALAVVFTLTRWTRDDAIGVGRAWIMFVVALVAAGFAHPNVLFSVAVLSIFPIAARIFVRAWELHRAGRTARGAIESVLFVAVAAGGWYWAATTPAFAATRKQFWPPFETPANAVGEVALNATHNKEALWLLSALVIVGFFAARRYPNLRLIVAGHLATTFLYVLTAAINRPDTQKFTGYWYNDSHRLAAMIPITAVPLAVGGILLLTAKVLSATEERAGWRSRVAAAGSAGIAVALAVVLVAATGGLYPSDRQERISAGYNPRPAGVLTTPDMREFFERVADEVPEDALIAGNPFNGSAMLWALGDREVLFPHFRGEHSPEQEYLANNMENAATDPLVCQAATDLGVDYLLVGEAEFRPSDGKWKYYSGVNDPRFGTGFELVDEQGGNKLYRLTACGTASQQDAG</sequence>
<feature type="transmembrane region" description="Helical" evidence="1">
    <location>
        <begin position="298"/>
        <end position="315"/>
    </location>
</feature>
<evidence type="ECO:0000256" key="1">
    <source>
        <dbReference type="SAM" id="Phobius"/>
    </source>
</evidence>
<feature type="transmembrane region" description="Helical" evidence="1">
    <location>
        <begin position="6"/>
        <end position="28"/>
    </location>
</feature>
<feature type="transmembrane region" description="Helical" evidence="1">
    <location>
        <begin position="249"/>
        <end position="266"/>
    </location>
</feature>
<feature type="transmembrane region" description="Helical" evidence="1">
    <location>
        <begin position="481"/>
        <end position="505"/>
    </location>
</feature>
<dbReference type="AlphaFoldDB" id="A0A7Z1AVR4"/>
<reference evidence="2 3" key="1">
    <citation type="submission" date="2016-12" db="EMBL/GenBank/DDBJ databases">
        <title>The draft genome sequence of Actinophytocola xinjiangensis.</title>
        <authorList>
            <person name="Wang W."/>
            <person name="Yuan L."/>
        </authorList>
    </citation>
    <scope>NUCLEOTIDE SEQUENCE [LARGE SCALE GENOMIC DNA]</scope>
    <source>
        <strain evidence="2 3">CGMCC 4.4663</strain>
    </source>
</reference>
<feature type="transmembrane region" description="Helical" evidence="1">
    <location>
        <begin position="102"/>
        <end position="122"/>
    </location>
</feature>